<dbReference type="InterPro" id="IPR036024">
    <property type="entry name" value="Somatomedin_B-like_dom_sf"/>
</dbReference>
<keyword evidence="2" id="KW-0175">Coiled coil</keyword>
<feature type="domain" description="SMB" evidence="5">
    <location>
        <begin position="197"/>
        <end position="237"/>
    </location>
</feature>
<evidence type="ECO:0000256" key="1">
    <source>
        <dbReference type="ARBA" id="ARBA00023157"/>
    </source>
</evidence>
<dbReference type="EMBL" id="RQTK01000836">
    <property type="protein sequence ID" value="RUS74381.1"/>
    <property type="molecule type" value="Genomic_DNA"/>
</dbReference>
<evidence type="ECO:0000313" key="6">
    <source>
        <dbReference type="EMBL" id="RUS74381.1"/>
    </source>
</evidence>
<accession>A0A3S1B2C0</accession>
<reference evidence="6 7" key="1">
    <citation type="submission" date="2019-01" db="EMBL/GenBank/DDBJ databases">
        <title>A draft genome assembly of the solar-powered sea slug Elysia chlorotica.</title>
        <authorList>
            <person name="Cai H."/>
            <person name="Li Q."/>
            <person name="Fang X."/>
            <person name="Li J."/>
            <person name="Curtis N.E."/>
            <person name="Altenburger A."/>
            <person name="Shibata T."/>
            <person name="Feng M."/>
            <person name="Maeda T."/>
            <person name="Schwartz J.A."/>
            <person name="Shigenobu S."/>
            <person name="Lundholm N."/>
            <person name="Nishiyama T."/>
            <person name="Yang H."/>
            <person name="Hasebe M."/>
            <person name="Li S."/>
            <person name="Pierce S.K."/>
            <person name="Wang J."/>
        </authorList>
    </citation>
    <scope>NUCLEOTIDE SEQUENCE [LARGE SCALE GENOMIC DNA]</scope>
    <source>
        <strain evidence="6">EC2010</strain>
        <tissue evidence="6">Whole organism of an adult</tissue>
    </source>
</reference>
<evidence type="ECO:0000313" key="7">
    <source>
        <dbReference type="Proteomes" id="UP000271974"/>
    </source>
</evidence>
<dbReference type="PROSITE" id="PS50958">
    <property type="entry name" value="SMB_2"/>
    <property type="match status" value="1"/>
</dbReference>
<comment type="caution">
    <text evidence="6">The sequence shown here is derived from an EMBL/GenBank/DDBJ whole genome shotgun (WGS) entry which is preliminary data.</text>
</comment>
<sequence>MNIKGVVLFPSINFYTSIKKRRFLCAIQASSNNAFLTGNVENTSSSQADLSPEKSIINIGNLSSFLEILPEKPKKGDKVWCNSSTSLNGCSDQLAQSLFGSAVGSENGTVGMGGLANETGYINRKFRPHVDSQEVEERDTPRQPTPQPEQIMDKSVLIGLQVGTLLRLQAYKDTQASQIPTVTSSTPSTETPLLETPMATCRGKCGLKSSFPCGCSASCIVYGNCCQDLETDCPNVAAQALEIFSRFLDVDIMCDDDEVYKVISCPKKTENDAKEDDHEPEIEHKFDFLKVQDHERWINKMIGDMPHTSNTLNSDLEEHYQDNVTLKINTALLLSAPVTDLYTGITFINRSIWECNNMPEDSIYTWSLRLKYTFKTPVNLEDLEPLLQTQNRYMPTFDERLLYPHLCLTDVITKCISSEISMSTDSNKELKDKCENGSNSVVSATNRNLYNNIFCAYCNEGRNATFYQYKSHQPGYKDFDLKVLMSRDRNGEYSLTLINNAATLVPWLSSQCVISETGPTQRQGSSVSSRDNFVCAATCSNSYFNLKADGICKATYMTLVALADDGLPPLCRKAKPFFVNFIVCGLKRMLPLLKHADFHQPSLMVQFDTRLQKNIYVMRLLTDLPAIANGFFAEEVAESWNNFHRIAVIARAFALYRASQELCNAENEEEEEMIEQHETNIETISLTNGVHMFKDTSLFNTSGLYIRGQVVDPDKKTTTCLTFTFLPKSDVSAQSMLCSEESARERDEDMIRALGECQSFQPLFESAGLSRNGHVTRPGIGLAWSVCLVAAVVVFGLLHNNM</sequence>
<feature type="transmembrane region" description="Helical" evidence="4">
    <location>
        <begin position="779"/>
        <end position="798"/>
    </location>
</feature>
<proteinExistence type="predicted"/>
<gene>
    <name evidence="6" type="ORF">EGW08_017862</name>
</gene>
<dbReference type="Proteomes" id="UP000271974">
    <property type="component" value="Unassembled WGS sequence"/>
</dbReference>
<keyword evidence="4" id="KW-0812">Transmembrane</keyword>
<dbReference type="PANTHER" id="PTHR45902">
    <property type="entry name" value="LATROPHILIN RECEPTOR-LIKE PROTEIN A"/>
    <property type="match status" value="1"/>
</dbReference>
<evidence type="ECO:0000256" key="4">
    <source>
        <dbReference type="SAM" id="Phobius"/>
    </source>
</evidence>
<keyword evidence="4" id="KW-0472">Membrane</keyword>
<keyword evidence="4" id="KW-1133">Transmembrane helix</keyword>
<feature type="region of interest" description="Disordered" evidence="3">
    <location>
        <begin position="127"/>
        <end position="148"/>
    </location>
</feature>
<organism evidence="6 7">
    <name type="scientific">Elysia chlorotica</name>
    <name type="common">Eastern emerald elysia</name>
    <name type="synonym">Sea slug</name>
    <dbReference type="NCBI Taxonomy" id="188477"/>
    <lineage>
        <taxon>Eukaryota</taxon>
        <taxon>Metazoa</taxon>
        <taxon>Spiralia</taxon>
        <taxon>Lophotrochozoa</taxon>
        <taxon>Mollusca</taxon>
        <taxon>Gastropoda</taxon>
        <taxon>Heterobranchia</taxon>
        <taxon>Euthyneura</taxon>
        <taxon>Panpulmonata</taxon>
        <taxon>Sacoglossa</taxon>
        <taxon>Placobranchoidea</taxon>
        <taxon>Plakobranchidae</taxon>
        <taxon>Elysia</taxon>
    </lineage>
</organism>
<protein>
    <recommendedName>
        <fullName evidence="5">SMB domain-containing protein</fullName>
    </recommendedName>
</protein>
<evidence type="ECO:0000259" key="5">
    <source>
        <dbReference type="PROSITE" id="PS50958"/>
    </source>
</evidence>
<keyword evidence="7" id="KW-1185">Reference proteome</keyword>
<name>A0A3S1B2C0_ELYCH</name>
<dbReference type="SUPFAM" id="SSF90188">
    <property type="entry name" value="Somatomedin B domain"/>
    <property type="match status" value="1"/>
</dbReference>
<dbReference type="InterPro" id="IPR053231">
    <property type="entry name" value="GPCR_LN-TM7"/>
</dbReference>
<feature type="coiled-coil region" evidence="2">
    <location>
        <begin position="660"/>
        <end position="687"/>
    </location>
</feature>
<evidence type="ECO:0000256" key="3">
    <source>
        <dbReference type="SAM" id="MobiDB-lite"/>
    </source>
</evidence>
<keyword evidence="1" id="KW-1015">Disulfide bond</keyword>
<dbReference type="InterPro" id="IPR001212">
    <property type="entry name" value="Somatomedin_B_dom"/>
</dbReference>
<dbReference type="PANTHER" id="PTHR45902:SF1">
    <property type="entry name" value="LATROPHILIN RECEPTOR-LIKE PROTEIN A"/>
    <property type="match status" value="1"/>
</dbReference>
<evidence type="ECO:0000256" key="2">
    <source>
        <dbReference type="SAM" id="Coils"/>
    </source>
</evidence>
<dbReference type="AlphaFoldDB" id="A0A3S1B2C0"/>